<dbReference type="EMBL" id="CP053452">
    <property type="protein sequence ID" value="QJW95398.1"/>
    <property type="molecule type" value="Genomic_DNA"/>
</dbReference>
<feature type="compositionally biased region" description="Basic and acidic residues" evidence="1">
    <location>
        <begin position="136"/>
        <end position="149"/>
    </location>
</feature>
<dbReference type="KEGG" id="ftj:FTUN_2947"/>
<protein>
    <submittedName>
        <fullName evidence="2">Uncharacterized protein</fullName>
    </submittedName>
</protein>
<keyword evidence="3" id="KW-1185">Reference proteome</keyword>
<feature type="region of interest" description="Disordered" evidence="1">
    <location>
        <begin position="1"/>
        <end position="87"/>
    </location>
</feature>
<proteinExistence type="predicted"/>
<reference evidence="3" key="1">
    <citation type="submission" date="2020-05" db="EMBL/GenBank/DDBJ databases">
        <title>Frigoriglobus tundricola gen. nov., sp. nov., a psychrotolerant cellulolytic planctomycete of the family Gemmataceae with two divergent copies of 16S rRNA gene.</title>
        <authorList>
            <person name="Kulichevskaya I.S."/>
            <person name="Ivanova A.A."/>
            <person name="Naumoff D.G."/>
            <person name="Beletsky A.V."/>
            <person name="Rijpstra W.I.C."/>
            <person name="Sinninghe Damste J.S."/>
            <person name="Mardanov A.V."/>
            <person name="Ravin N.V."/>
            <person name="Dedysh S.N."/>
        </authorList>
    </citation>
    <scope>NUCLEOTIDE SEQUENCE [LARGE SCALE GENOMIC DNA]</scope>
    <source>
        <strain evidence="3">PL17</strain>
    </source>
</reference>
<dbReference type="Proteomes" id="UP000503447">
    <property type="component" value="Chromosome"/>
</dbReference>
<feature type="region of interest" description="Disordered" evidence="1">
    <location>
        <begin position="101"/>
        <end position="149"/>
    </location>
</feature>
<sequence>MLQNKAPQEAAVLNPKGTEGGSGYPRAGEVGYPTDQCSPPVDNRLQEPSMSAWDRLKHYLGFAPDRDRGDPPAPPINSAPDRDTPAEDALRAKARDAIRAAARVGLSGPQEHSAGDLGGLFPGGTGPRPESDGEADQGRDKLRERDIER</sequence>
<name>A0A6M5YNA3_9BACT</name>
<accession>A0A6M5YNA3</accession>
<dbReference type="AlphaFoldDB" id="A0A6M5YNA3"/>
<evidence type="ECO:0000256" key="1">
    <source>
        <dbReference type="SAM" id="MobiDB-lite"/>
    </source>
</evidence>
<evidence type="ECO:0000313" key="3">
    <source>
        <dbReference type="Proteomes" id="UP000503447"/>
    </source>
</evidence>
<organism evidence="2 3">
    <name type="scientific">Frigoriglobus tundricola</name>
    <dbReference type="NCBI Taxonomy" id="2774151"/>
    <lineage>
        <taxon>Bacteria</taxon>
        <taxon>Pseudomonadati</taxon>
        <taxon>Planctomycetota</taxon>
        <taxon>Planctomycetia</taxon>
        <taxon>Gemmatales</taxon>
        <taxon>Gemmataceae</taxon>
        <taxon>Frigoriglobus</taxon>
    </lineage>
</organism>
<feature type="compositionally biased region" description="Gly residues" evidence="1">
    <location>
        <begin position="116"/>
        <end position="126"/>
    </location>
</feature>
<dbReference type="RefSeq" id="WP_171471188.1">
    <property type="nucleotide sequence ID" value="NZ_CP053452.2"/>
</dbReference>
<evidence type="ECO:0000313" key="2">
    <source>
        <dbReference type="EMBL" id="QJW95398.1"/>
    </source>
</evidence>
<gene>
    <name evidence="2" type="ORF">FTUN_2947</name>
</gene>